<keyword evidence="1" id="KW-1133">Transmembrane helix</keyword>
<evidence type="ECO:0000313" key="3">
    <source>
        <dbReference type="Proteomes" id="UP001596270"/>
    </source>
</evidence>
<organism evidence="2 3">
    <name type="scientific">Polaromonas aquatica</name>
    <dbReference type="NCBI Taxonomy" id="332657"/>
    <lineage>
        <taxon>Bacteria</taxon>
        <taxon>Pseudomonadati</taxon>
        <taxon>Pseudomonadota</taxon>
        <taxon>Betaproteobacteria</taxon>
        <taxon>Burkholderiales</taxon>
        <taxon>Comamonadaceae</taxon>
        <taxon>Polaromonas</taxon>
    </lineage>
</organism>
<name>A0ABW1U1T5_9BURK</name>
<gene>
    <name evidence="2" type="ORF">ACFQND_19660</name>
</gene>
<dbReference type="EMBL" id="JBHSRS010000083">
    <property type="protein sequence ID" value="MFC6283450.1"/>
    <property type="molecule type" value="Genomic_DNA"/>
</dbReference>
<keyword evidence="1" id="KW-0472">Membrane</keyword>
<evidence type="ECO:0008006" key="4">
    <source>
        <dbReference type="Google" id="ProtNLM"/>
    </source>
</evidence>
<feature type="transmembrane region" description="Helical" evidence="1">
    <location>
        <begin position="60"/>
        <end position="83"/>
    </location>
</feature>
<comment type="caution">
    <text evidence="2">The sequence shown here is derived from an EMBL/GenBank/DDBJ whole genome shotgun (WGS) entry which is preliminary data.</text>
</comment>
<feature type="transmembrane region" description="Helical" evidence="1">
    <location>
        <begin position="95"/>
        <end position="115"/>
    </location>
</feature>
<keyword evidence="3" id="KW-1185">Reference proteome</keyword>
<protein>
    <recommendedName>
        <fullName evidence="4">GlsB/YeaQ/YmgE family stress response membrane protein</fullName>
    </recommendedName>
</protein>
<feature type="transmembrane region" description="Helical" evidence="1">
    <location>
        <begin position="35"/>
        <end position="53"/>
    </location>
</feature>
<evidence type="ECO:0000256" key="1">
    <source>
        <dbReference type="SAM" id="Phobius"/>
    </source>
</evidence>
<accession>A0ABW1U1T5</accession>
<dbReference type="Proteomes" id="UP001596270">
    <property type="component" value="Unassembled WGS sequence"/>
</dbReference>
<evidence type="ECO:0000313" key="2">
    <source>
        <dbReference type="EMBL" id="MFC6283450.1"/>
    </source>
</evidence>
<sequence length="132" mass="13905">MTGKQRPFTRNTGRAGAKLSVSGDLYNFQENGINPYIWCVVGALIGGLACLLMKISEKIIIIETVGVAVFGAYIGGDFVAALLSHGASNDKDFSAGSLGLAIAGSAVMLLALRLMRKAVGPQHQSKGPRRRD</sequence>
<keyword evidence="1" id="KW-0812">Transmembrane</keyword>
<reference evidence="3" key="1">
    <citation type="journal article" date="2019" name="Int. J. Syst. Evol. Microbiol.">
        <title>The Global Catalogue of Microorganisms (GCM) 10K type strain sequencing project: providing services to taxonomists for standard genome sequencing and annotation.</title>
        <authorList>
            <consortium name="The Broad Institute Genomics Platform"/>
            <consortium name="The Broad Institute Genome Sequencing Center for Infectious Disease"/>
            <person name="Wu L."/>
            <person name="Ma J."/>
        </authorList>
    </citation>
    <scope>NUCLEOTIDE SEQUENCE [LARGE SCALE GENOMIC DNA]</scope>
    <source>
        <strain evidence="3">CCUG 39402</strain>
    </source>
</reference>
<dbReference type="RefSeq" id="WP_377414395.1">
    <property type="nucleotide sequence ID" value="NZ_JBHSRS010000083.1"/>
</dbReference>
<proteinExistence type="predicted"/>